<evidence type="ECO:0008006" key="3">
    <source>
        <dbReference type="Google" id="ProtNLM"/>
    </source>
</evidence>
<sequence>MTSRQFSPEVRERSVRLVLGHQQDHPSLWAAIVAIAMCA</sequence>
<evidence type="ECO:0000313" key="2">
    <source>
        <dbReference type="Proteomes" id="UP000373449"/>
    </source>
</evidence>
<dbReference type="AlphaFoldDB" id="A0A484ZJK7"/>
<dbReference type="Proteomes" id="UP000373449">
    <property type="component" value="Unassembled WGS sequence"/>
</dbReference>
<dbReference type="Gene3D" id="1.10.10.10">
    <property type="entry name" value="Winged helix-like DNA-binding domain superfamily/Winged helix DNA-binding domain"/>
    <property type="match status" value="1"/>
</dbReference>
<protein>
    <recommendedName>
        <fullName evidence="3">Transposase</fullName>
    </recommendedName>
</protein>
<dbReference type="InterPro" id="IPR036388">
    <property type="entry name" value="WH-like_DNA-bd_sf"/>
</dbReference>
<proteinExistence type="predicted"/>
<accession>A0A484ZJK7</accession>
<organism evidence="1 2">
    <name type="scientific">Budvicia aquatica</name>
    <dbReference type="NCBI Taxonomy" id="82979"/>
    <lineage>
        <taxon>Bacteria</taxon>
        <taxon>Pseudomonadati</taxon>
        <taxon>Pseudomonadota</taxon>
        <taxon>Gammaproteobacteria</taxon>
        <taxon>Enterobacterales</taxon>
        <taxon>Budviciaceae</taxon>
        <taxon>Budvicia</taxon>
    </lineage>
</organism>
<name>A0A484ZJK7_9GAMM</name>
<dbReference type="EMBL" id="CAADJA010000002">
    <property type="protein sequence ID" value="VFS45989.1"/>
    <property type="molecule type" value="Genomic_DNA"/>
</dbReference>
<gene>
    <name evidence="1" type="ORF">NCTC12282_00876</name>
</gene>
<evidence type="ECO:0000313" key="1">
    <source>
        <dbReference type="EMBL" id="VFS45989.1"/>
    </source>
</evidence>
<reference evidence="1 2" key="1">
    <citation type="submission" date="2019-03" db="EMBL/GenBank/DDBJ databases">
        <authorList>
            <consortium name="Pathogen Informatics"/>
        </authorList>
    </citation>
    <scope>NUCLEOTIDE SEQUENCE [LARGE SCALE GENOMIC DNA]</scope>
    <source>
        <strain evidence="1 2">NCTC12282</strain>
    </source>
</reference>